<dbReference type="AlphaFoldDB" id="A0A916J209"/>
<accession>A0A916J209</accession>
<evidence type="ECO:0000256" key="5">
    <source>
        <dbReference type="SAM" id="Phobius"/>
    </source>
</evidence>
<keyword evidence="8" id="KW-1185">Reference proteome</keyword>
<feature type="transmembrane region" description="Helical" evidence="5">
    <location>
        <begin position="51"/>
        <end position="75"/>
    </location>
</feature>
<evidence type="ECO:0000256" key="2">
    <source>
        <dbReference type="ARBA" id="ARBA00022692"/>
    </source>
</evidence>
<evidence type="ECO:0000256" key="1">
    <source>
        <dbReference type="ARBA" id="ARBA00004141"/>
    </source>
</evidence>
<reference evidence="7" key="1">
    <citation type="submission" date="2021-03" db="EMBL/GenBank/DDBJ databases">
        <authorList>
            <person name="Peeters C."/>
        </authorList>
    </citation>
    <scope>NUCLEOTIDE SEQUENCE</scope>
    <source>
        <strain evidence="7">LMG 31506</strain>
    </source>
</reference>
<dbReference type="GO" id="GO:0016020">
    <property type="term" value="C:membrane"/>
    <property type="evidence" value="ECO:0007669"/>
    <property type="project" value="UniProtKB-SubCell"/>
</dbReference>
<dbReference type="EMBL" id="CAJPUY010000024">
    <property type="protein sequence ID" value="CAG2155252.1"/>
    <property type="molecule type" value="Genomic_DNA"/>
</dbReference>
<evidence type="ECO:0000256" key="4">
    <source>
        <dbReference type="ARBA" id="ARBA00023136"/>
    </source>
</evidence>
<feature type="chain" id="PRO_5037805784" description="DoxX family protein" evidence="6">
    <location>
        <begin position="22"/>
        <end position="106"/>
    </location>
</feature>
<keyword evidence="4 5" id="KW-0472">Membrane</keyword>
<dbReference type="Pfam" id="PF13564">
    <property type="entry name" value="DoxX_2"/>
    <property type="match status" value="1"/>
</dbReference>
<comment type="subcellular location">
    <subcellularLocation>
        <location evidence="1">Membrane</location>
        <topology evidence="1">Multi-pass membrane protein</topology>
    </subcellularLocation>
</comment>
<evidence type="ECO:0000256" key="6">
    <source>
        <dbReference type="SAM" id="SignalP"/>
    </source>
</evidence>
<dbReference type="RefSeq" id="WP_211950188.1">
    <property type="nucleotide sequence ID" value="NZ_CAJPUY010000024.1"/>
</dbReference>
<protein>
    <recommendedName>
        <fullName evidence="9">DoxX family protein</fullName>
    </recommendedName>
</protein>
<evidence type="ECO:0000313" key="7">
    <source>
        <dbReference type="EMBL" id="CAG2155252.1"/>
    </source>
</evidence>
<gene>
    <name evidence="7" type="ORF">LMG31506_05348</name>
</gene>
<proteinExistence type="predicted"/>
<keyword evidence="2 5" id="KW-0812">Transmembrane</keyword>
<name>A0A916J209_9BURK</name>
<dbReference type="Proteomes" id="UP000672934">
    <property type="component" value="Unassembled WGS sequence"/>
</dbReference>
<sequence>MAYVKFILAFAFLSAAAVNLAGPNAIRAEFAKWGYPDWFRVAVSAVELGGAILLCIAGAEWAGASVLLVVTLGILMSFTRSKEWMRMQYPLVLFLLLATVLRQPHA</sequence>
<evidence type="ECO:0000256" key="3">
    <source>
        <dbReference type="ARBA" id="ARBA00022989"/>
    </source>
</evidence>
<comment type="caution">
    <text evidence="7">The sequence shown here is derived from an EMBL/GenBank/DDBJ whole genome shotgun (WGS) entry which is preliminary data.</text>
</comment>
<feature type="signal peptide" evidence="6">
    <location>
        <begin position="1"/>
        <end position="21"/>
    </location>
</feature>
<organism evidence="7 8">
    <name type="scientific">Cupriavidus yeoncheonensis</name>
    <dbReference type="NCBI Taxonomy" id="1462994"/>
    <lineage>
        <taxon>Bacteria</taxon>
        <taxon>Pseudomonadati</taxon>
        <taxon>Pseudomonadota</taxon>
        <taxon>Betaproteobacteria</taxon>
        <taxon>Burkholderiales</taxon>
        <taxon>Burkholderiaceae</taxon>
        <taxon>Cupriavidus</taxon>
    </lineage>
</organism>
<keyword evidence="3 5" id="KW-1133">Transmembrane helix</keyword>
<evidence type="ECO:0000313" key="8">
    <source>
        <dbReference type="Proteomes" id="UP000672934"/>
    </source>
</evidence>
<evidence type="ECO:0008006" key="9">
    <source>
        <dbReference type="Google" id="ProtNLM"/>
    </source>
</evidence>
<keyword evidence="6" id="KW-0732">Signal</keyword>
<dbReference type="InterPro" id="IPR032808">
    <property type="entry name" value="DoxX"/>
</dbReference>